<evidence type="ECO:0000259" key="5">
    <source>
        <dbReference type="SMART" id="SM00237"/>
    </source>
</evidence>
<dbReference type="PANTHER" id="PTHR11878">
    <property type="entry name" value="SODIUM/CALCIUM EXCHANGER"/>
    <property type="match status" value="1"/>
</dbReference>
<dbReference type="GO" id="GO:0030001">
    <property type="term" value="P:metal ion transport"/>
    <property type="evidence" value="ECO:0007669"/>
    <property type="project" value="TreeGrafter"/>
</dbReference>
<dbReference type="InterPro" id="IPR003644">
    <property type="entry name" value="Calx_beta"/>
</dbReference>
<comment type="caution">
    <text evidence="6">The sequence shown here is derived from an EMBL/GenBank/DDBJ whole genome shotgun (WGS) entry which is preliminary data.</text>
</comment>
<dbReference type="EMBL" id="MEIA01000499">
    <property type="protein sequence ID" value="OJF10172.1"/>
    <property type="molecule type" value="Genomic_DNA"/>
</dbReference>
<proteinExistence type="predicted"/>
<dbReference type="GO" id="GO:0016020">
    <property type="term" value="C:membrane"/>
    <property type="evidence" value="ECO:0007669"/>
    <property type="project" value="InterPro"/>
</dbReference>
<keyword evidence="1" id="KW-0732">Signal</keyword>
<reference evidence="6 7" key="1">
    <citation type="submission" date="2016-09" db="EMBL/GenBank/DDBJ databases">
        <title>Couchioplanes caeruleus draft genome sequence.</title>
        <authorList>
            <person name="Sheehan J."/>
            <person name="Caffrey P."/>
        </authorList>
    </citation>
    <scope>NUCLEOTIDE SEQUENCE [LARGE SCALE GENOMIC DNA]</scope>
    <source>
        <strain evidence="6 7">DSM 43634</strain>
    </source>
</reference>
<keyword evidence="7" id="KW-1185">Reference proteome</keyword>
<dbReference type="SMART" id="SM00237">
    <property type="entry name" value="Calx_beta"/>
    <property type="match status" value="3"/>
</dbReference>
<keyword evidence="4" id="KW-0813">Transport</keyword>
<evidence type="ECO:0000256" key="3">
    <source>
        <dbReference type="ARBA" id="ARBA00022837"/>
    </source>
</evidence>
<evidence type="ECO:0000256" key="4">
    <source>
        <dbReference type="ARBA" id="ARBA00023065"/>
    </source>
</evidence>
<dbReference type="Gene3D" id="2.60.40.2030">
    <property type="match status" value="5"/>
</dbReference>
<dbReference type="InterPro" id="IPR051171">
    <property type="entry name" value="CaCA"/>
</dbReference>
<keyword evidence="2" id="KW-0677">Repeat</keyword>
<dbReference type="Pfam" id="PF03160">
    <property type="entry name" value="Calx-beta"/>
    <property type="match status" value="5"/>
</dbReference>
<dbReference type="InterPro" id="IPR038081">
    <property type="entry name" value="CalX-like_sf"/>
</dbReference>
<name>A0A1K0GH17_9ACTN</name>
<accession>A0A1K0GH17</accession>
<dbReference type="AlphaFoldDB" id="A0A1K0GH17"/>
<gene>
    <name evidence="6" type="ORF">BG844_33495</name>
</gene>
<sequence>MRYQPAHAAKSGSVPFMLRGPKSVRTALSAAVAAAIGFVPAVLITSPAEAAIVGYTITDTTVSATEGGNITIEITRAGGAAMLQETVTWAAAGGTATGLEDYDPASGSLVFPADATAPYDDQVKTITIATTDDAMDEVNETFTVTLTKAAETDTATATINDNDAPPGYTLNFDDASPSEADGSVNVTAELDVAAGQTVTIPISSADVTAKAGQDYTAIPDATVLTVLAGETTSDPVTITLTNDPLYEEAEQTLTVSGTADADVTGTDTATLTISDDEEQPSITIDPQTAAEGSPLAFDVHLSGPSEREVTAKWDTADGTGADLTADEADGHGTATAGADYTATAGGTVKFAAMTTNTPGVVTTAISVRTLSDSIDEASPEDMHVTLSSPTIAKLGADIEATGSITDDPADLPPVVTLLPSGNTVTEGSSGKKTQTYTVKLGKASGQEITVDYSTAAGTATDGQDFTAANGSLTFAPGETTKTFTVDIMGDTMYEGASETFDIDLASTEADVTAFPATITITEDDAQPTFTVGAVNMQEGDTGSVAVFPITLSNPADTNVEFDVAVVGGGSATDTGIAAGALDYITPQLLAVVPAGQTKGSLSVVVNGDDVYESNETVSFSLTPTSAVQNTLNLDPKNAVLSLLNDDDAPDLEIISTTAEEGDDVTVRGVVTGSAQDAVQLNVMFKGASVNGSTAASTSDFVDPGTVGVTIPGNTFSGATIAVPGTLDIVDDATAEGAETILVSGSGFGGGSVTDGVITIAASDGGTTPPPSTDKPTLTAAAAFRLGVGTLKLSGKAAAGSTVKLWGTPVGSDVNGTWEPLGTVTADASTGFYSFLPEFTTTGWWFRTTVGDTMSNTIKVNLKQSPDFFVRSSSRGTATLSVFGDPRVAGLSVRLLRAKTGGGWSTVASGTLDANGKFVKTLTGLRSGSSIYFKALVFGDSDVGLLTNYSNGARVTVR</sequence>
<evidence type="ECO:0000256" key="2">
    <source>
        <dbReference type="ARBA" id="ARBA00022737"/>
    </source>
</evidence>
<dbReference type="GO" id="GO:0007154">
    <property type="term" value="P:cell communication"/>
    <property type="evidence" value="ECO:0007669"/>
    <property type="project" value="InterPro"/>
</dbReference>
<keyword evidence="4" id="KW-0406">Ion transport</keyword>
<dbReference type="Proteomes" id="UP000182486">
    <property type="component" value="Unassembled WGS sequence"/>
</dbReference>
<dbReference type="RefSeq" id="WP_071809440.1">
    <property type="nucleotide sequence ID" value="NZ_MEIA01000499.1"/>
</dbReference>
<protein>
    <recommendedName>
        <fullName evidence="5">Calx-beta domain-containing protein</fullName>
    </recommendedName>
</protein>
<keyword evidence="3" id="KW-0106">Calcium</keyword>
<evidence type="ECO:0000256" key="1">
    <source>
        <dbReference type="ARBA" id="ARBA00022729"/>
    </source>
</evidence>
<dbReference type="PANTHER" id="PTHR11878:SF65">
    <property type="entry name" value="NA_CA-EXCHANGE PROTEIN, ISOFORM G"/>
    <property type="match status" value="1"/>
</dbReference>
<feature type="domain" description="Calx-beta" evidence="5">
    <location>
        <begin position="42"/>
        <end position="147"/>
    </location>
</feature>
<organism evidence="6 7">
    <name type="scientific">Couchioplanes caeruleus subsp. caeruleus</name>
    <dbReference type="NCBI Taxonomy" id="56427"/>
    <lineage>
        <taxon>Bacteria</taxon>
        <taxon>Bacillati</taxon>
        <taxon>Actinomycetota</taxon>
        <taxon>Actinomycetes</taxon>
        <taxon>Micromonosporales</taxon>
        <taxon>Micromonosporaceae</taxon>
        <taxon>Couchioplanes</taxon>
    </lineage>
</organism>
<feature type="domain" description="Calx-beta" evidence="5">
    <location>
        <begin position="400"/>
        <end position="505"/>
    </location>
</feature>
<evidence type="ECO:0000313" key="6">
    <source>
        <dbReference type="EMBL" id="OJF10172.1"/>
    </source>
</evidence>
<dbReference type="SUPFAM" id="SSF141072">
    <property type="entry name" value="CalX-like"/>
    <property type="match status" value="5"/>
</dbReference>
<feature type="domain" description="Calx-beta" evidence="5">
    <location>
        <begin position="155"/>
        <end position="256"/>
    </location>
</feature>
<evidence type="ECO:0000313" key="7">
    <source>
        <dbReference type="Proteomes" id="UP000182486"/>
    </source>
</evidence>